<dbReference type="GO" id="GO:0000182">
    <property type="term" value="F:rDNA binding"/>
    <property type="evidence" value="ECO:0007669"/>
    <property type="project" value="TreeGrafter"/>
</dbReference>
<accession>A0AAF0JJG5</accession>
<dbReference type="GO" id="GO:0005730">
    <property type="term" value="C:nucleolus"/>
    <property type="evidence" value="ECO:0007669"/>
    <property type="project" value="InterPro"/>
</dbReference>
<dbReference type="SUPFAM" id="SSF48371">
    <property type="entry name" value="ARM repeat"/>
    <property type="match status" value="1"/>
</dbReference>
<keyword evidence="5" id="KW-0808">Transferase</keyword>
<proteinExistence type="inferred from homology"/>
<name>A0AAF0JJG5_9BASI</name>
<evidence type="ECO:0000256" key="4">
    <source>
        <dbReference type="SAM" id="MobiDB-lite"/>
    </source>
</evidence>
<organism evidence="5 6">
    <name type="scientific">Malassezia psittaci</name>
    <dbReference type="NCBI Taxonomy" id="1821823"/>
    <lineage>
        <taxon>Eukaryota</taxon>
        <taxon>Fungi</taxon>
        <taxon>Dikarya</taxon>
        <taxon>Basidiomycota</taxon>
        <taxon>Ustilaginomycotina</taxon>
        <taxon>Malasseziomycetes</taxon>
        <taxon>Malasseziales</taxon>
        <taxon>Malasseziaceae</taxon>
        <taxon>Malassezia</taxon>
    </lineage>
</organism>
<feature type="region of interest" description="Disordered" evidence="4">
    <location>
        <begin position="703"/>
        <end position="750"/>
    </location>
</feature>
<dbReference type="GO" id="GO:0006355">
    <property type="term" value="P:regulation of DNA-templated transcription"/>
    <property type="evidence" value="ECO:0007669"/>
    <property type="project" value="InterPro"/>
</dbReference>
<dbReference type="PANTHER" id="PTHR13213:SF2">
    <property type="entry name" value="MYB-BINDING PROTEIN 1A"/>
    <property type="match status" value="1"/>
</dbReference>
<keyword evidence="5" id="KW-0239">DNA-directed DNA polymerase</keyword>
<evidence type="ECO:0000313" key="6">
    <source>
        <dbReference type="Proteomes" id="UP001214628"/>
    </source>
</evidence>
<dbReference type="InterPro" id="IPR007015">
    <property type="entry name" value="DNA_pol_V/MYBBP1A"/>
</dbReference>
<comment type="similarity">
    <text evidence="2">Belongs to the MYBBP1A family.</text>
</comment>
<keyword evidence="5" id="KW-0548">Nucleotidyltransferase</keyword>
<dbReference type="AlphaFoldDB" id="A0AAF0JJG5"/>
<evidence type="ECO:0000313" key="5">
    <source>
        <dbReference type="EMBL" id="WFD42526.1"/>
    </source>
</evidence>
<dbReference type="PANTHER" id="PTHR13213">
    <property type="entry name" value="MYB-BINDING PROTEIN 1A FAMILY MEMBER"/>
    <property type="match status" value="1"/>
</dbReference>
<feature type="compositionally biased region" description="Basic residues" evidence="4">
    <location>
        <begin position="1138"/>
        <end position="1152"/>
    </location>
</feature>
<feature type="compositionally biased region" description="Acidic residues" evidence="4">
    <location>
        <begin position="704"/>
        <end position="750"/>
    </location>
</feature>
<dbReference type="GO" id="GO:0003887">
    <property type="term" value="F:DNA-directed DNA polymerase activity"/>
    <property type="evidence" value="ECO:0007669"/>
    <property type="project" value="UniProtKB-KW"/>
</dbReference>
<dbReference type="InterPro" id="IPR016024">
    <property type="entry name" value="ARM-type_fold"/>
</dbReference>
<protein>
    <submittedName>
        <fullName evidence="5">DNA-directed DNA polymerase</fullName>
        <ecNumber evidence="5">2.7.7.7</ecNumber>
    </submittedName>
</protein>
<dbReference type="Proteomes" id="UP001214628">
    <property type="component" value="Chromosome 1"/>
</dbReference>
<gene>
    <name evidence="5" type="primary">POL5</name>
    <name evidence="5" type="ORF">MPSI1_001171</name>
</gene>
<comment type="subcellular location">
    <subcellularLocation>
        <location evidence="1">Nucleus</location>
    </subcellularLocation>
</comment>
<dbReference type="EC" id="2.7.7.7" evidence="5"/>
<dbReference type="Pfam" id="PF04931">
    <property type="entry name" value="DNA_pol_phi"/>
    <property type="match status" value="1"/>
</dbReference>
<feature type="region of interest" description="Disordered" evidence="4">
    <location>
        <begin position="1115"/>
        <end position="1152"/>
    </location>
</feature>
<reference evidence="5" key="1">
    <citation type="submission" date="2023-02" db="EMBL/GenBank/DDBJ databases">
        <title>Mating type loci evolution in Malassezia.</title>
        <authorList>
            <person name="Coelho M.A."/>
        </authorList>
    </citation>
    <scope>NUCLEOTIDE SEQUENCE</scope>
    <source>
        <strain evidence="5">CBS 14136</strain>
    </source>
</reference>
<evidence type="ECO:0000256" key="3">
    <source>
        <dbReference type="ARBA" id="ARBA00023242"/>
    </source>
</evidence>
<sequence>MGSTLALFWKLADGDQAVRIDASNALVRTLLDQQQIEVEDVACPIFESPSDPATVTDDEVASVEQRLDKFVDSEVAYALRRLVRGLASPRENARAGFAVALSELLSHLNTVTAYDVLVLLIKNTMIHGSMNGQEIRDAQFARLFGIYTLIRSDLLYKPSSSLAVFKRVFQVILSIASTKTWLSEPCGYVLLELIKPLADKSESQPEWAHLALQFAAQRVCASQHLSPPTLALIMTLAQINPEIFNDVQVKMPLKSSEVLAPSNLPILARTLREAAPLFLEADATQPTGGTWTAKLPLAWDLLLAKHFTGIDSKKSAPFADFWRVVVDESLFANQASPERKSWGFQILHRSLKEAPQDLLPFLFTPNLMRTWVNQLSGKDRLLHSMAIKTVDHVSQAVKRSPTAGVALVTQLLGEHGRQDFDKVTHTKTIESILSSLDQAGIQRYLEHLRSVAYQVTKSDSVLHATTQRQWAADQMLALVRSNLIPKSDEWLYDVVTFLTVFGYFEVVKTPTSWNSVLSAPKVAFHEQTQALFRLRLQACLTELKGNEIKGHSWPMEAASIVAKMKKEKSFKSIASDLALERVESAYALLHSLQKKEHKASTKTKAFETLVAAVILITYEDTEESPNLVEPLVDVANVLFLGKKADKDQAIGATELLVDVFIGLLEISSSFLRAIVSQAFATFSGELNAESLDHLIDQLGLNEATADEDEVQAEDPDDQDEVMEEDEDDSEEEDSDDDPEESSDDDEGDAEVDPILLSKVEAAFREKGLAEVSADESDDDLDTFDDDQMSQLDDKLAEIFVQHSKSKRKEREILQRDTAVFHNKVLDLLEIYAKEQSAKIHVVRLAAPLFALAKGAGDVSEQVATRAGQLLRGRVCRSKERLQGDLEQNVIEDELRAIHNYLRSCQDARLAELAGLVSQFYTKVLLRNGKDGMAAVKSVHEETLQDFLQRKASPVRPAFFLDSIRRYPELGWELRDALLEGGRHGARAFRQIQALAMLQTVLQQQQRQDSRQASPKEIFGFLEEVRQMAYELIHAAATSDALNAQRLKDVLRFTLQSARVTSRVADDTKSGAEKIAKVWPAAQWQDLLSTVQSSERFQNSTSLHGMIKEILAVITRAQPNPEQNKNKKRTAPSASSTKPAKKTAKKLKKTIAT</sequence>
<keyword evidence="3" id="KW-0539">Nucleus</keyword>
<evidence type="ECO:0000256" key="2">
    <source>
        <dbReference type="ARBA" id="ARBA00006809"/>
    </source>
</evidence>
<dbReference type="EMBL" id="CP118375">
    <property type="protein sequence ID" value="WFD42526.1"/>
    <property type="molecule type" value="Genomic_DNA"/>
</dbReference>
<keyword evidence="6" id="KW-1185">Reference proteome</keyword>
<evidence type="ECO:0000256" key="1">
    <source>
        <dbReference type="ARBA" id="ARBA00004123"/>
    </source>
</evidence>